<feature type="transmembrane region" description="Helical" evidence="1">
    <location>
        <begin position="37"/>
        <end position="56"/>
    </location>
</feature>
<comment type="caution">
    <text evidence="2">The sequence shown here is derived from an EMBL/GenBank/DDBJ whole genome shotgun (WGS) entry which is preliminary data.</text>
</comment>
<dbReference type="RefSeq" id="WP_280025814.1">
    <property type="nucleotide sequence ID" value="NZ_CBDEUO010000054.1"/>
</dbReference>
<evidence type="ECO:0000313" key="2">
    <source>
        <dbReference type="EMBL" id="MDH2049301.1"/>
    </source>
</evidence>
<keyword evidence="1" id="KW-0472">Membrane</keyword>
<gene>
    <name evidence="2" type="ORF">N5K24_02740</name>
</gene>
<keyword evidence="1" id="KW-0812">Transmembrane</keyword>
<feature type="transmembrane region" description="Helical" evidence="1">
    <location>
        <begin position="63"/>
        <end position="84"/>
    </location>
</feature>
<reference evidence="2" key="1">
    <citation type="submission" date="2022-09" db="EMBL/GenBank/DDBJ databases">
        <title>Intensive care unit water sources are persistently colonized with multi-drug resistant bacteria and are the site of extensive horizontal gene transfer of antibiotic resistance genes.</title>
        <authorList>
            <person name="Diorio-Toth L."/>
        </authorList>
    </citation>
    <scope>NUCLEOTIDE SEQUENCE</scope>
    <source>
        <strain evidence="2">GD03676</strain>
    </source>
</reference>
<dbReference type="AlphaFoldDB" id="A0AA42W7T3"/>
<name>A0AA42W7T3_9BURK</name>
<protein>
    <recommendedName>
        <fullName evidence="4">DUF3325 domain-containing protein</fullName>
    </recommendedName>
</protein>
<accession>A0AA42W7T3</accession>
<proteinExistence type="predicted"/>
<keyword evidence="1" id="KW-1133">Transmembrane helix</keyword>
<evidence type="ECO:0008006" key="4">
    <source>
        <dbReference type="Google" id="ProtNLM"/>
    </source>
</evidence>
<dbReference type="EMBL" id="JAOCKG010000001">
    <property type="protein sequence ID" value="MDH2049301.1"/>
    <property type="molecule type" value="Genomic_DNA"/>
</dbReference>
<dbReference type="Proteomes" id="UP001161276">
    <property type="component" value="Unassembled WGS sequence"/>
</dbReference>
<evidence type="ECO:0000256" key="1">
    <source>
        <dbReference type="SAM" id="Phobius"/>
    </source>
</evidence>
<sequence length="93" mass="9590">MTPMILVGASAATVAGAALMHLSSRHQQWLAHPLGRASGWLGAMVLGLSTCVWASLMHVAAGLCTALILTMATWIALPYGAIWLGRNKGGHGG</sequence>
<evidence type="ECO:0000313" key="3">
    <source>
        <dbReference type="Proteomes" id="UP001161276"/>
    </source>
</evidence>
<organism evidence="2 3">
    <name type="scientific">Achromobacter marplatensis</name>
    <dbReference type="NCBI Taxonomy" id="470868"/>
    <lineage>
        <taxon>Bacteria</taxon>
        <taxon>Pseudomonadati</taxon>
        <taxon>Pseudomonadota</taxon>
        <taxon>Betaproteobacteria</taxon>
        <taxon>Burkholderiales</taxon>
        <taxon>Alcaligenaceae</taxon>
        <taxon>Achromobacter</taxon>
    </lineage>
</organism>